<dbReference type="EMBL" id="JASSZA010000007">
    <property type="protein sequence ID" value="KAK2106014.1"/>
    <property type="molecule type" value="Genomic_DNA"/>
</dbReference>
<sequence>MRVYQREEVPGCPEAHPVFLEPGQAVQEQALGTEEPRPLELSGSTRVSLEGPERRRFSASELMTRLHSSLRLGRNSAARALISSPGTGAVREGKASGMEGRSVETSGDGVSQPAPGDSREGHGGWHEPRYHLLLGSWVRDGVQVKKGHDALSFVG</sequence>
<organism evidence="2 3">
    <name type="scientific">Saguinus oedipus</name>
    <name type="common">Cotton-top tamarin</name>
    <name type="synonym">Oedipomidas oedipus</name>
    <dbReference type="NCBI Taxonomy" id="9490"/>
    <lineage>
        <taxon>Eukaryota</taxon>
        <taxon>Metazoa</taxon>
        <taxon>Chordata</taxon>
        <taxon>Craniata</taxon>
        <taxon>Vertebrata</taxon>
        <taxon>Euteleostomi</taxon>
        <taxon>Mammalia</taxon>
        <taxon>Eutheria</taxon>
        <taxon>Euarchontoglires</taxon>
        <taxon>Primates</taxon>
        <taxon>Haplorrhini</taxon>
        <taxon>Platyrrhini</taxon>
        <taxon>Cebidae</taxon>
        <taxon>Callitrichinae</taxon>
        <taxon>Saguinus</taxon>
    </lineage>
</organism>
<keyword evidence="3" id="KW-1185">Reference proteome</keyword>
<evidence type="ECO:0000313" key="3">
    <source>
        <dbReference type="Proteomes" id="UP001266305"/>
    </source>
</evidence>
<evidence type="ECO:0000313" key="2">
    <source>
        <dbReference type="EMBL" id="KAK2106014.1"/>
    </source>
</evidence>
<dbReference type="Proteomes" id="UP001266305">
    <property type="component" value="Unassembled WGS sequence"/>
</dbReference>
<proteinExistence type="predicted"/>
<feature type="compositionally biased region" description="Basic and acidic residues" evidence="1">
    <location>
        <begin position="117"/>
        <end position="126"/>
    </location>
</feature>
<evidence type="ECO:0000256" key="1">
    <source>
        <dbReference type="SAM" id="MobiDB-lite"/>
    </source>
</evidence>
<gene>
    <name evidence="2" type="primary">ARHGEF19_4</name>
    <name evidence="2" type="ORF">P7K49_015528</name>
</gene>
<accession>A0ABQ9VAS5</accession>
<feature type="region of interest" description="Disordered" evidence="1">
    <location>
        <begin position="83"/>
        <end position="126"/>
    </location>
</feature>
<comment type="caution">
    <text evidence="2">The sequence shown here is derived from an EMBL/GenBank/DDBJ whole genome shotgun (WGS) entry which is preliminary data.</text>
</comment>
<reference evidence="2 3" key="1">
    <citation type="submission" date="2023-05" db="EMBL/GenBank/DDBJ databases">
        <title>B98-5 Cell Line De Novo Hybrid Assembly: An Optical Mapping Approach.</title>
        <authorList>
            <person name="Kananen K."/>
            <person name="Auerbach J.A."/>
            <person name="Kautto E."/>
            <person name="Blachly J.S."/>
        </authorList>
    </citation>
    <scope>NUCLEOTIDE SEQUENCE [LARGE SCALE GENOMIC DNA]</scope>
    <source>
        <strain evidence="2">B95-8</strain>
        <tissue evidence="2">Cell line</tissue>
    </source>
</reference>
<protein>
    <submittedName>
        <fullName evidence="2">Rho guanine nucleotide exchange factor 19</fullName>
    </submittedName>
</protein>
<name>A0ABQ9VAS5_SAGOE</name>
<feature type="region of interest" description="Disordered" evidence="1">
    <location>
        <begin position="1"/>
        <end position="53"/>
    </location>
</feature>